<comment type="caution">
    <text evidence="1">The sequence shown here is derived from an EMBL/GenBank/DDBJ whole genome shotgun (WGS) entry which is preliminary data.</text>
</comment>
<protein>
    <submittedName>
        <fullName evidence="1">MarR family winged helix-turn-helix transcriptional regulator</fullName>
    </submittedName>
</protein>
<accession>A0ABW2JJ16</accession>
<reference evidence="2" key="1">
    <citation type="journal article" date="2019" name="Int. J. Syst. Evol. Microbiol.">
        <title>The Global Catalogue of Microorganisms (GCM) 10K type strain sequencing project: providing services to taxonomists for standard genome sequencing and annotation.</title>
        <authorList>
            <consortium name="The Broad Institute Genomics Platform"/>
            <consortium name="The Broad Institute Genome Sequencing Center for Infectious Disease"/>
            <person name="Wu L."/>
            <person name="Ma J."/>
        </authorList>
    </citation>
    <scope>NUCLEOTIDE SEQUENCE [LARGE SCALE GENOMIC DNA]</scope>
    <source>
        <strain evidence="2">SYNS20</strain>
    </source>
</reference>
<dbReference type="SUPFAM" id="SSF46785">
    <property type="entry name" value="Winged helix' DNA-binding domain"/>
    <property type="match status" value="1"/>
</dbReference>
<keyword evidence="2" id="KW-1185">Reference proteome</keyword>
<evidence type="ECO:0000313" key="2">
    <source>
        <dbReference type="Proteomes" id="UP001596523"/>
    </source>
</evidence>
<sequence>MTTSPATPAAPSTAPQSIYTHSDEELVKQPIGYWSWAAHKAVVDYIRAGLTEVGLSQPQWWVLNQLRDGERDRTEVFTMLSGYLDVGAALNPDIDELLDRGLISSDADEHLTLTAEGTELLGRATDRQVKSLAQVHDGISDAEFLTTMKVLQRMIHNTGGKAWHH</sequence>
<dbReference type="EMBL" id="JBHTCF010000006">
    <property type="protein sequence ID" value="MFC7306109.1"/>
    <property type="molecule type" value="Genomic_DNA"/>
</dbReference>
<evidence type="ECO:0000313" key="1">
    <source>
        <dbReference type="EMBL" id="MFC7306109.1"/>
    </source>
</evidence>
<dbReference type="Gene3D" id="1.10.10.10">
    <property type="entry name" value="Winged helix-like DNA-binding domain superfamily/Winged helix DNA-binding domain"/>
    <property type="match status" value="1"/>
</dbReference>
<name>A0ABW2JJ16_9ACTN</name>
<dbReference type="InterPro" id="IPR036388">
    <property type="entry name" value="WH-like_DNA-bd_sf"/>
</dbReference>
<dbReference type="RefSeq" id="WP_381831448.1">
    <property type="nucleotide sequence ID" value="NZ_JBHTCF010000006.1"/>
</dbReference>
<organism evidence="1 2">
    <name type="scientific">Streptomyces monticola</name>
    <dbReference type="NCBI Taxonomy" id="2666263"/>
    <lineage>
        <taxon>Bacteria</taxon>
        <taxon>Bacillati</taxon>
        <taxon>Actinomycetota</taxon>
        <taxon>Actinomycetes</taxon>
        <taxon>Kitasatosporales</taxon>
        <taxon>Streptomycetaceae</taxon>
        <taxon>Streptomyces</taxon>
    </lineage>
</organism>
<proteinExistence type="predicted"/>
<dbReference type="InterPro" id="IPR036390">
    <property type="entry name" value="WH_DNA-bd_sf"/>
</dbReference>
<dbReference type="Proteomes" id="UP001596523">
    <property type="component" value="Unassembled WGS sequence"/>
</dbReference>
<gene>
    <name evidence="1" type="ORF">ACFQVC_18025</name>
</gene>